<reference evidence="2" key="1">
    <citation type="submission" date="2015-11" db="EMBL/GenBank/DDBJ databases">
        <title>De novo transcriptome assembly of four potential Pierce s Disease insect vectors from Arizona vineyards.</title>
        <authorList>
            <person name="Tassone E.E."/>
        </authorList>
    </citation>
    <scope>NUCLEOTIDE SEQUENCE</scope>
</reference>
<proteinExistence type="predicted"/>
<evidence type="ECO:0000313" key="1">
    <source>
        <dbReference type="EMBL" id="JAS73860.1"/>
    </source>
</evidence>
<evidence type="ECO:0000313" key="2">
    <source>
        <dbReference type="EMBL" id="JAS91283.1"/>
    </source>
</evidence>
<dbReference type="EMBL" id="GECU01033846">
    <property type="protein sequence ID" value="JAS73860.1"/>
    <property type="molecule type" value="Transcribed_RNA"/>
</dbReference>
<name>A0A1B6IWM4_9HEMI</name>
<accession>A0A1B6IWM4</accession>
<gene>
    <name evidence="2" type="ORF">g.44674</name>
    <name evidence="1" type="ORF">g.44677</name>
</gene>
<protein>
    <submittedName>
        <fullName evidence="2">Uncharacterized protein</fullName>
    </submittedName>
</protein>
<sequence length="216" mass="24077">LEKLQFEGRTFYPPKQPSTSQFNSTTLALANLRAQFSDSKNVSEIKISYGQSKPDILSNKTYCQVECHSNANNLLGRNKLASYPPAKCDQYKTAPDLVCSSMSSDPVFSSDHVFDSNSDKESICAGKDNINNSTKANNVKPPDVLWFIDNNVVNANNQKILRRKSLAKNLIPISSSTRPLGLPSSCSPSHYERKLSRFRYRNIKNITSLSRPLLIG</sequence>
<dbReference type="EMBL" id="GECU01016423">
    <property type="protein sequence ID" value="JAS91283.1"/>
    <property type="molecule type" value="Transcribed_RNA"/>
</dbReference>
<organism evidence="2">
    <name type="scientific">Homalodisca liturata</name>
    <dbReference type="NCBI Taxonomy" id="320908"/>
    <lineage>
        <taxon>Eukaryota</taxon>
        <taxon>Metazoa</taxon>
        <taxon>Ecdysozoa</taxon>
        <taxon>Arthropoda</taxon>
        <taxon>Hexapoda</taxon>
        <taxon>Insecta</taxon>
        <taxon>Pterygota</taxon>
        <taxon>Neoptera</taxon>
        <taxon>Paraneoptera</taxon>
        <taxon>Hemiptera</taxon>
        <taxon>Auchenorrhyncha</taxon>
        <taxon>Membracoidea</taxon>
        <taxon>Cicadellidae</taxon>
        <taxon>Cicadellinae</taxon>
        <taxon>Proconiini</taxon>
        <taxon>Homalodisca</taxon>
    </lineage>
</organism>
<feature type="non-terminal residue" evidence="2">
    <location>
        <position position="1"/>
    </location>
</feature>
<dbReference type="AlphaFoldDB" id="A0A1B6IWM4"/>